<feature type="domain" description="PDZ" evidence="7">
    <location>
        <begin position="261"/>
        <end position="328"/>
    </location>
</feature>
<evidence type="ECO:0000256" key="6">
    <source>
        <dbReference type="SAM" id="SignalP"/>
    </source>
</evidence>
<dbReference type="CDD" id="cd06782">
    <property type="entry name" value="cpPDZ_CPP-like"/>
    <property type="match status" value="1"/>
</dbReference>
<dbReference type="InterPro" id="IPR005151">
    <property type="entry name" value="Tail-specific_protease"/>
</dbReference>
<dbReference type="Gene3D" id="3.90.226.10">
    <property type="entry name" value="2-enoyl-CoA Hydratase, Chain A, domain 1"/>
    <property type="match status" value="1"/>
</dbReference>
<dbReference type="InterPro" id="IPR001478">
    <property type="entry name" value="PDZ"/>
</dbReference>
<dbReference type="InterPro" id="IPR040573">
    <property type="entry name" value="TSP_N"/>
</dbReference>
<accession>A0A239DM87</accession>
<keyword evidence="2 5" id="KW-0645">Protease</keyword>
<dbReference type="PROSITE" id="PS50106">
    <property type="entry name" value="PDZ"/>
    <property type="match status" value="1"/>
</dbReference>
<dbReference type="NCBIfam" id="TIGR00225">
    <property type="entry name" value="prc"/>
    <property type="match status" value="1"/>
</dbReference>
<comment type="similarity">
    <text evidence="1 5">Belongs to the peptidase S41A family.</text>
</comment>
<dbReference type="SUPFAM" id="SSF52096">
    <property type="entry name" value="ClpP/crotonase"/>
    <property type="match status" value="1"/>
</dbReference>
<dbReference type="CDD" id="cd07560">
    <property type="entry name" value="Peptidase_S41_CPP"/>
    <property type="match status" value="1"/>
</dbReference>
<dbReference type="SMART" id="SM00228">
    <property type="entry name" value="PDZ"/>
    <property type="match status" value="1"/>
</dbReference>
<dbReference type="Gene3D" id="2.30.42.10">
    <property type="match status" value="1"/>
</dbReference>
<evidence type="ECO:0000313" key="9">
    <source>
        <dbReference type="Proteomes" id="UP000198379"/>
    </source>
</evidence>
<feature type="chain" id="PRO_5012557131" evidence="6">
    <location>
        <begin position="29"/>
        <end position="719"/>
    </location>
</feature>
<dbReference type="AlphaFoldDB" id="A0A239DM87"/>
<organism evidence="8 9">
    <name type="scientific">Dokdonia pacifica</name>
    <dbReference type="NCBI Taxonomy" id="1627892"/>
    <lineage>
        <taxon>Bacteria</taxon>
        <taxon>Pseudomonadati</taxon>
        <taxon>Bacteroidota</taxon>
        <taxon>Flavobacteriia</taxon>
        <taxon>Flavobacteriales</taxon>
        <taxon>Flavobacteriaceae</taxon>
        <taxon>Dokdonia</taxon>
    </lineage>
</organism>
<evidence type="ECO:0000256" key="1">
    <source>
        <dbReference type="ARBA" id="ARBA00009179"/>
    </source>
</evidence>
<dbReference type="Proteomes" id="UP000198379">
    <property type="component" value="Unassembled WGS sequence"/>
</dbReference>
<dbReference type="InterPro" id="IPR020992">
    <property type="entry name" value="Tail_Prtase_C"/>
</dbReference>
<keyword evidence="9" id="KW-1185">Reference proteome</keyword>
<dbReference type="PANTHER" id="PTHR32060:SF22">
    <property type="entry name" value="CARBOXYL-TERMINAL-PROCESSING PEPTIDASE 3, CHLOROPLASTIC"/>
    <property type="match status" value="1"/>
</dbReference>
<evidence type="ECO:0000256" key="4">
    <source>
        <dbReference type="ARBA" id="ARBA00022825"/>
    </source>
</evidence>
<dbReference type="InterPro" id="IPR004447">
    <property type="entry name" value="Peptidase_S41A"/>
</dbReference>
<dbReference type="PANTHER" id="PTHR32060">
    <property type="entry name" value="TAIL-SPECIFIC PROTEASE"/>
    <property type="match status" value="1"/>
</dbReference>
<dbReference type="GO" id="GO:0008236">
    <property type="term" value="F:serine-type peptidase activity"/>
    <property type="evidence" value="ECO:0007669"/>
    <property type="project" value="UniProtKB-KW"/>
</dbReference>
<dbReference type="Pfam" id="PF17804">
    <property type="entry name" value="TSP_NTD"/>
    <property type="match status" value="1"/>
</dbReference>
<evidence type="ECO:0000256" key="3">
    <source>
        <dbReference type="ARBA" id="ARBA00022801"/>
    </source>
</evidence>
<dbReference type="GO" id="GO:0007165">
    <property type="term" value="P:signal transduction"/>
    <property type="evidence" value="ECO:0007669"/>
    <property type="project" value="TreeGrafter"/>
</dbReference>
<dbReference type="InterPro" id="IPR036034">
    <property type="entry name" value="PDZ_sf"/>
</dbReference>
<dbReference type="Pfam" id="PF00595">
    <property type="entry name" value="PDZ"/>
    <property type="match status" value="1"/>
</dbReference>
<dbReference type="GO" id="GO:0030288">
    <property type="term" value="C:outer membrane-bounded periplasmic space"/>
    <property type="evidence" value="ECO:0007669"/>
    <property type="project" value="TreeGrafter"/>
</dbReference>
<evidence type="ECO:0000256" key="5">
    <source>
        <dbReference type="RuleBase" id="RU004404"/>
    </source>
</evidence>
<dbReference type="InterPro" id="IPR029045">
    <property type="entry name" value="ClpP/crotonase-like_dom_sf"/>
</dbReference>
<dbReference type="SUPFAM" id="SSF50156">
    <property type="entry name" value="PDZ domain-like"/>
    <property type="match status" value="1"/>
</dbReference>
<dbReference type="GO" id="GO:0006508">
    <property type="term" value="P:proteolysis"/>
    <property type="evidence" value="ECO:0007669"/>
    <property type="project" value="UniProtKB-KW"/>
</dbReference>
<evidence type="ECO:0000256" key="2">
    <source>
        <dbReference type="ARBA" id="ARBA00022670"/>
    </source>
</evidence>
<name>A0A239DM87_9FLAO</name>
<dbReference type="EMBL" id="FZNY01000011">
    <property type="protein sequence ID" value="SNS32948.1"/>
    <property type="molecule type" value="Genomic_DNA"/>
</dbReference>
<dbReference type="Pfam" id="PF03572">
    <property type="entry name" value="Peptidase_S41"/>
    <property type="match status" value="1"/>
</dbReference>
<keyword evidence="6" id="KW-0732">Signal</keyword>
<protein>
    <submittedName>
        <fullName evidence="8">Carboxyl-terminal processing protease</fullName>
    </submittedName>
</protein>
<dbReference type="GO" id="GO:0004175">
    <property type="term" value="F:endopeptidase activity"/>
    <property type="evidence" value="ECO:0007669"/>
    <property type="project" value="TreeGrafter"/>
</dbReference>
<keyword evidence="4 5" id="KW-0720">Serine protease</keyword>
<reference evidence="8 9" key="1">
    <citation type="submission" date="2017-06" db="EMBL/GenBank/DDBJ databases">
        <authorList>
            <person name="Kim H.J."/>
            <person name="Triplett B.A."/>
        </authorList>
    </citation>
    <scope>NUCLEOTIDE SEQUENCE [LARGE SCALE GENOMIC DNA]</scope>
    <source>
        <strain evidence="8 9">DSM 25597</strain>
    </source>
</reference>
<gene>
    <name evidence="8" type="ORF">SAMN06265376_11167</name>
</gene>
<evidence type="ECO:0000313" key="8">
    <source>
        <dbReference type="EMBL" id="SNS32948.1"/>
    </source>
</evidence>
<evidence type="ECO:0000259" key="7">
    <source>
        <dbReference type="PROSITE" id="PS50106"/>
    </source>
</evidence>
<proteinExistence type="inferred from homology"/>
<keyword evidence="3 5" id="KW-0378">Hydrolase</keyword>
<dbReference type="SMART" id="SM00245">
    <property type="entry name" value="TSPc"/>
    <property type="match status" value="1"/>
</dbReference>
<dbReference type="Pfam" id="PF11818">
    <property type="entry name" value="DUF3340"/>
    <property type="match status" value="1"/>
</dbReference>
<feature type="signal peptide" evidence="6">
    <location>
        <begin position="1"/>
        <end position="28"/>
    </location>
</feature>
<sequence length="719" mass="82535">MQIHNFMRSNLKLIALALLFSVASCSFTTKEIDDDPDKDKLLLDLISYVIERGHFDPKAMDDSFSESVFEDYIDALDPYRRFFHKKDIEEFAAYKDKIDDMVKEKDLTFFDLTYTRFEERFKEAAEAQRAILEKPFDFSKNESIDTEYEKLPYPKNKKEVKERWRLQLKLSALSTYYDLKDTQDKQLAEGEELEEVLTDVQLEEKAREEVADGTSNFFDLTEELERKDYFAYFLNAIVEEFDPHTNYFAPVQKDRFDQRMSGQFEGIGARLQKRNGAVHVTDIISGGPAWRQEELQAGDIILKVAQDGDEQATSIQGMRLDDAIQLIKGPKDTKVTLNVKRKIDGSIKDIVITRDVVLLEETYARSAAVTKDGRNYGVINLPSFYFDTENAGGRNAATDIKQEIIRLKKQGMEGLVIDLRNNGGGSLKAVVDMAGLFIKEGPVVQVKSSDDTPDILNDEDKGILWDGPLVILVNENSASASEILAAAMQDYKRAIIIGGKQTFGKGTVQRFFPLNRWLRSNDYGDIGSLKVTIQKFYRVNGGSTQLEGVKSDVVVPDVYSYIDIGERDQENPLPWDRIRAATYDAWDGYIDYEKTIQNSVARISKSEQLKLINEYAKWLKERREDTEWDLSYEGYKNRIVQSEELGKRFDAIDDYTSNLTYNSLPYELKLFEKDTVLKDKRERWHKSLASDVYVEEALNVLQDLKINNIRKSKIAAIKD</sequence>